<gene>
    <name evidence="1" type="ORF">B296_00049257</name>
</gene>
<dbReference type="EMBL" id="AMZH03012131">
    <property type="protein sequence ID" value="RRT51610.1"/>
    <property type="molecule type" value="Genomic_DNA"/>
</dbReference>
<sequence length="183" mass="20390">MVCSAWLVDSSCSNYIDLASNLGPGADRFENHAGVSHNDASDHEKDHVNGKAGEIFYEAQDSHISDFVAITFLTRYPDSRLLELVVTLYNFCPYVIQVHPGSISIDGTLGNMRLRDMSLGPDSQWSWLCDIHYFGTGTISVSGGIHSVYQGFTYRSIPVYRYFVDTGMVPVSDGMHCAYRPIY</sequence>
<dbReference type="PANTHER" id="PTHR45523:SF2">
    <property type="entry name" value="OS02G0470600 PROTEIN"/>
    <property type="match status" value="1"/>
</dbReference>
<name>A0A426YIW8_ENSVE</name>
<dbReference type="AlphaFoldDB" id="A0A426YIW8"/>
<evidence type="ECO:0000313" key="1">
    <source>
        <dbReference type="EMBL" id="RRT51610.1"/>
    </source>
</evidence>
<comment type="caution">
    <text evidence="1">The sequence shown here is derived from an EMBL/GenBank/DDBJ whole genome shotgun (WGS) entry which is preliminary data.</text>
</comment>
<proteinExistence type="predicted"/>
<protein>
    <submittedName>
        <fullName evidence="1">Uncharacterized protein</fullName>
    </submittedName>
</protein>
<organism evidence="1 2">
    <name type="scientific">Ensete ventricosum</name>
    <name type="common">Abyssinian banana</name>
    <name type="synonym">Musa ensete</name>
    <dbReference type="NCBI Taxonomy" id="4639"/>
    <lineage>
        <taxon>Eukaryota</taxon>
        <taxon>Viridiplantae</taxon>
        <taxon>Streptophyta</taxon>
        <taxon>Embryophyta</taxon>
        <taxon>Tracheophyta</taxon>
        <taxon>Spermatophyta</taxon>
        <taxon>Magnoliopsida</taxon>
        <taxon>Liliopsida</taxon>
        <taxon>Zingiberales</taxon>
        <taxon>Musaceae</taxon>
        <taxon>Ensete</taxon>
    </lineage>
</organism>
<dbReference type="Proteomes" id="UP000287651">
    <property type="component" value="Unassembled WGS sequence"/>
</dbReference>
<accession>A0A426YIW8</accession>
<evidence type="ECO:0000313" key="2">
    <source>
        <dbReference type="Proteomes" id="UP000287651"/>
    </source>
</evidence>
<dbReference type="PANTHER" id="PTHR45523">
    <property type="entry name" value="TETRATRICOPEPTIDE REPEAT (TPR)-CONTAINING PROTEIN-RELATED"/>
    <property type="match status" value="1"/>
</dbReference>
<reference evidence="1 2" key="1">
    <citation type="journal article" date="2014" name="Agronomy (Basel)">
        <title>A Draft Genome Sequence for Ensete ventricosum, the Drought-Tolerant Tree Against Hunger.</title>
        <authorList>
            <person name="Harrison J."/>
            <person name="Moore K.A."/>
            <person name="Paszkiewicz K."/>
            <person name="Jones T."/>
            <person name="Grant M."/>
            <person name="Ambacheew D."/>
            <person name="Muzemil S."/>
            <person name="Studholme D.J."/>
        </authorList>
    </citation>
    <scope>NUCLEOTIDE SEQUENCE [LARGE SCALE GENOMIC DNA]</scope>
</reference>